<evidence type="ECO:0000313" key="1">
    <source>
        <dbReference type="EMBL" id="KAJ3569475.1"/>
    </source>
</evidence>
<gene>
    <name evidence="1" type="ORF">NP233_g5024</name>
</gene>
<dbReference type="AlphaFoldDB" id="A0AAD5VTP4"/>
<reference evidence="1" key="1">
    <citation type="submission" date="2022-07" db="EMBL/GenBank/DDBJ databases">
        <title>Genome Sequence of Leucocoprinus birnbaumii.</title>
        <authorList>
            <person name="Buettner E."/>
        </authorList>
    </citation>
    <scope>NUCLEOTIDE SEQUENCE</scope>
    <source>
        <strain evidence="1">VT141</strain>
    </source>
</reference>
<dbReference type="EMBL" id="JANIEX010000286">
    <property type="protein sequence ID" value="KAJ3569475.1"/>
    <property type="molecule type" value="Genomic_DNA"/>
</dbReference>
<protein>
    <submittedName>
        <fullName evidence="1">Uncharacterized protein</fullName>
    </submittedName>
</protein>
<dbReference type="Proteomes" id="UP001213000">
    <property type="component" value="Unassembled WGS sequence"/>
</dbReference>
<comment type="caution">
    <text evidence="1">The sequence shown here is derived from an EMBL/GenBank/DDBJ whole genome shotgun (WGS) entry which is preliminary data.</text>
</comment>
<evidence type="ECO:0000313" key="2">
    <source>
        <dbReference type="Proteomes" id="UP001213000"/>
    </source>
</evidence>
<keyword evidence="2" id="KW-1185">Reference proteome</keyword>
<sequence length="189" mass="20960">MANLIRSAKSGSDWTRNELAAYNIECHRQRPLTFFGVEALPQPRVDPEFLASHDAEQATNDSISELLNLLDMAMTPRSGKSAVDDFAAGLFRALGYAGRNRVALTRRDLVLLICGEFKRAQTDVCIIDRDQNDILLLVQEDKRFEEGEGADPEAQLIAQAIAAFGLNNEQRVNADMEPLDKKVSSTSSY</sequence>
<accession>A0AAD5VTP4</accession>
<proteinExistence type="predicted"/>
<name>A0AAD5VTP4_9AGAR</name>
<organism evidence="1 2">
    <name type="scientific">Leucocoprinus birnbaumii</name>
    <dbReference type="NCBI Taxonomy" id="56174"/>
    <lineage>
        <taxon>Eukaryota</taxon>
        <taxon>Fungi</taxon>
        <taxon>Dikarya</taxon>
        <taxon>Basidiomycota</taxon>
        <taxon>Agaricomycotina</taxon>
        <taxon>Agaricomycetes</taxon>
        <taxon>Agaricomycetidae</taxon>
        <taxon>Agaricales</taxon>
        <taxon>Agaricineae</taxon>
        <taxon>Agaricaceae</taxon>
        <taxon>Leucocoprinus</taxon>
    </lineage>
</organism>